<comment type="function">
    <text evidence="9">ATPase required for the correct placement of the division site. Cell division inhibitors MinC and MinD act in concert to form an inhibitor capable of blocking formation of the polar Z ring septums. Rapidly oscillates between the poles of the cell to destabilize FtsZ filaments that have formed before they mature into polar Z rings.</text>
</comment>
<dbReference type="RefSeq" id="WP_129471291.1">
    <property type="nucleotide sequence ID" value="NZ_SAWZ01000005.1"/>
</dbReference>
<evidence type="ECO:0000313" key="13">
    <source>
        <dbReference type="EMBL" id="RXR05287.1"/>
    </source>
</evidence>
<evidence type="ECO:0000256" key="6">
    <source>
        <dbReference type="ARBA" id="ARBA00022840"/>
    </source>
</evidence>
<evidence type="ECO:0000256" key="5">
    <source>
        <dbReference type="ARBA" id="ARBA00022741"/>
    </source>
</evidence>
<dbReference type="GO" id="GO:0000917">
    <property type="term" value="P:division septum assembly"/>
    <property type="evidence" value="ECO:0007669"/>
    <property type="project" value="UniProtKB-KW"/>
</dbReference>
<organism evidence="13 14">
    <name type="scientific">Pseudoxanthomonas composti</name>
    <dbReference type="NCBI Taxonomy" id="2137479"/>
    <lineage>
        <taxon>Bacteria</taxon>
        <taxon>Pseudomonadati</taxon>
        <taxon>Pseudomonadota</taxon>
        <taxon>Gammaproteobacteria</taxon>
        <taxon>Lysobacterales</taxon>
        <taxon>Lysobacteraceae</taxon>
        <taxon>Pseudoxanthomonas</taxon>
    </lineage>
</organism>
<evidence type="ECO:0000256" key="10">
    <source>
        <dbReference type="ARBA" id="ARBA00032845"/>
    </source>
</evidence>
<dbReference type="PIRSF" id="PIRSF003092">
    <property type="entry name" value="MinD"/>
    <property type="match status" value="1"/>
</dbReference>
<keyword evidence="6 11" id="KW-0067">ATP-binding</keyword>
<dbReference type="InterPro" id="IPR025501">
    <property type="entry name" value="MinD_FleN"/>
</dbReference>
<keyword evidence="14" id="KW-1185">Reference proteome</keyword>
<evidence type="ECO:0000256" key="4">
    <source>
        <dbReference type="ARBA" id="ARBA00022618"/>
    </source>
</evidence>
<dbReference type="Pfam" id="PF01656">
    <property type="entry name" value="CbiA"/>
    <property type="match status" value="1"/>
</dbReference>
<sequence length="269" mass="29123">MAEIIVTTSGKGGVGKTTTSASIACGLARRGKKVAVIDFDVGLRNLDLIMGCERRVVYDFVNVTQGEATLKQALIKDKRFENLYVLAASQTRDKDALTKEGVEKVLKDLDADGFDFIICDSPAGIEKGAFLAMYFADKAIVVVNPEVSSVRDSDRILGLLDSKTRKAEQGGTLKPHLLLTRYNPARVESGEMLSIKDVEEVLGLKTIGVIPESGDVLNASNKGEPVILDLESPAGQAYDDAVARLLGEDRPMRFTTFEKKGFFSKLFGG</sequence>
<keyword evidence="4" id="KW-0132">Cell division</keyword>
<feature type="binding site" evidence="11">
    <location>
        <begin position="11"/>
        <end position="18"/>
    </location>
    <ligand>
        <name>ATP</name>
        <dbReference type="ChEBI" id="CHEBI:30616"/>
    </ligand>
</feature>
<dbReference type="NCBIfam" id="TIGR01968">
    <property type="entry name" value="minD_bact"/>
    <property type="match status" value="1"/>
</dbReference>
<comment type="similarity">
    <text evidence="1">Belongs to the ParA family. MinD subfamily.</text>
</comment>
<protein>
    <recommendedName>
        <fullName evidence="3">Septum site-determining protein MinD</fullName>
    </recommendedName>
    <alternativeName>
        <fullName evidence="10">Cell division inhibitor MinD</fullName>
    </alternativeName>
</protein>
<comment type="subunit">
    <text evidence="2">Interacts with MinC and FtsZ.</text>
</comment>
<dbReference type="PANTHER" id="PTHR43384:SF6">
    <property type="entry name" value="SEPTUM SITE-DETERMINING PROTEIN MIND HOMOLOG, CHLOROPLASTIC"/>
    <property type="match status" value="1"/>
</dbReference>
<evidence type="ECO:0000313" key="14">
    <source>
        <dbReference type="Proteomes" id="UP000289784"/>
    </source>
</evidence>
<dbReference type="EMBL" id="SAWZ01000005">
    <property type="protein sequence ID" value="RXR05287.1"/>
    <property type="molecule type" value="Genomic_DNA"/>
</dbReference>
<dbReference type="CDD" id="cd02036">
    <property type="entry name" value="MinD"/>
    <property type="match status" value="1"/>
</dbReference>
<evidence type="ECO:0000256" key="3">
    <source>
        <dbReference type="ARBA" id="ARBA00016887"/>
    </source>
</evidence>
<evidence type="ECO:0000256" key="9">
    <source>
        <dbReference type="ARBA" id="ARBA00025436"/>
    </source>
</evidence>
<dbReference type="Proteomes" id="UP000289784">
    <property type="component" value="Unassembled WGS sequence"/>
</dbReference>
<gene>
    <name evidence="13" type="primary">minD</name>
    <name evidence="13" type="ORF">EPA99_11135</name>
</gene>
<evidence type="ECO:0000256" key="11">
    <source>
        <dbReference type="PIRSR" id="PIRSR003092-1"/>
    </source>
</evidence>
<accession>A0A4Q1JUB7</accession>
<dbReference type="GO" id="GO:0005524">
    <property type="term" value="F:ATP binding"/>
    <property type="evidence" value="ECO:0007669"/>
    <property type="project" value="UniProtKB-KW"/>
</dbReference>
<evidence type="ECO:0000256" key="7">
    <source>
        <dbReference type="ARBA" id="ARBA00023210"/>
    </source>
</evidence>
<dbReference type="SUPFAM" id="SSF52540">
    <property type="entry name" value="P-loop containing nucleoside triphosphate hydrolases"/>
    <property type="match status" value="1"/>
</dbReference>
<dbReference type="GO" id="GO:0016887">
    <property type="term" value="F:ATP hydrolysis activity"/>
    <property type="evidence" value="ECO:0007669"/>
    <property type="project" value="InterPro"/>
</dbReference>
<keyword evidence="7" id="KW-0717">Septation</keyword>
<dbReference type="GO" id="GO:0051782">
    <property type="term" value="P:negative regulation of cell division"/>
    <property type="evidence" value="ECO:0007669"/>
    <property type="project" value="TreeGrafter"/>
</dbReference>
<dbReference type="GO" id="GO:0009898">
    <property type="term" value="C:cytoplasmic side of plasma membrane"/>
    <property type="evidence" value="ECO:0007669"/>
    <property type="project" value="TreeGrafter"/>
</dbReference>
<evidence type="ECO:0000256" key="2">
    <source>
        <dbReference type="ARBA" id="ARBA00011626"/>
    </source>
</evidence>
<dbReference type="AlphaFoldDB" id="A0A4Q1JUB7"/>
<evidence type="ECO:0000256" key="1">
    <source>
        <dbReference type="ARBA" id="ARBA00010257"/>
    </source>
</evidence>
<name>A0A4Q1JUB7_9GAMM</name>
<proteinExistence type="inferred from homology"/>
<dbReference type="GO" id="GO:0005829">
    <property type="term" value="C:cytosol"/>
    <property type="evidence" value="ECO:0007669"/>
    <property type="project" value="TreeGrafter"/>
</dbReference>
<evidence type="ECO:0000256" key="8">
    <source>
        <dbReference type="ARBA" id="ARBA00023306"/>
    </source>
</evidence>
<dbReference type="FunFam" id="3.40.50.300:FF:000068">
    <property type="entry name" value="Site-determining protein"/>
    <property type="match status" value="1"/>
</dbReference>
<dbReference type="PANTHER" id="PTHR43384">
    <property type="entry name" value="SEPTUM SITE-DETERMINING PROTEIN MIND HOMOLOG, CHLOROPLASTIC-RELATED"/>
    <property type="match status" value="1"/>
</dbReference>
<dbReference type="Gene3D" id="3.40.50.300">
    <property type="entry name" value="P-loop containing nucleotide triphosphate hydrolases"/>
    <property type="match status" value="1"/>
</dbReference>
<reference evidence="13 14" key="1">
    <citation type="submission" date="2019-01" db="EMBL/GenBank/DDBJ databases">
        <title>Pseudoxanthomonas composti sp. nov., isolated from compost.</title>
        <authorList>
            <person name="Yang G."/>
        </authorList>
    </citation>
    <scope>NUCLEOTIDE SEQUENCE [LARGE SCALE GENOMIC DNA]</scope>
    <source>
        <strain evidence="13 14">GSS15</strain>
    </source>
</reference>
<dbReference type="InterPro" id="IPR010223">
    <property type="entry name" value="MinD"/>
</dbReference>
<comment type="caution">
    <text evidence="13">The sequence shown here is derived from an EMBL/GenBank/DDBJ whole genome shotgun (WGS) entry which is preliminary data.</text>
</comment>
<keyword evidence="8" id="KW-0131">Cell cycle</keyword>
<dbReference type="InterPro" id="IPR050625">
    <property type="entry name" value="ParA/MinD_ATPase"/>
</dbReference>
<dbReference type="InterPro" id="IPR002586">
    <property type="entry name" value="CobQ/CobB/MinD/ParA_Nub-bd_dom"/>
</dbReference>
<dbReference type="InterPro" id="IPR027417">
    <property type="entry name" value="P-loop_NTPase"/>
</dbReference>
<keyword evidence="5 11" id="KW-0547">Nucleotide-binding</keyword>
<evidence type="ECO:0000259" key="12">
    <source>
        <dbReference type="Pfam" id="PF01656"/>
    </source>
</evidence>
<dbReference type="OrthoDB" id="9773088at2"/>
<feature type="domain" description="CobQ/CobB/MinD/ParA nucleotide binding" evidence="12">
    <location>
        <begin position="5"/>
        <end position="226"/>
    </location>
</feature>